<feature type="compositionally biased region" description="Polar residues" evidence="2">
    <location>
        <begin position="276"/>
        <end position="308"/>
    </location>
</feature>
<dbReference type="RefSeq" id="XP_056496767.1">
    <property type="nucleotide sequence ID" value="XM_056649636.1"/>
</dbReference>
<dbReference type="AlphaFoldDB" id="A0A9W9NNE2"/>
<gene>
    <name evidence="3" type="ORF">N7469_010731</name>
</gene>
<dbReference type="Gene3D" id="1.20.5.170">
    <property type="match status" value="1"/>
</dbReference>
<dbReference type="GeneID" id="81388803"/>
<dbReference type="GO" id="GO:0003700">
    <property type="term" value="F:DNA-binding transcription factor activity"/>
    <property type="evidence" value="ECO:0007669"/>
    <property type="project" value="InterPro"/>
</dbReference>
<dbReference type="PANTHER" id="PTHR37012">
    <property type="entry name" value="B-ZIP TRANSCRIPTION FACTOR (EUROFUNG)-RELATED"/>
    <property type="match status" value="1"/>
</dbReference>
<feature type="coiled-coil region" evidence="1">
    <location>
        <begin position="72"/>
        <end position="141"/>
    </location>
</feature>
<proteinExistence type="predicted"/>
<feature type="region of interest" description="Disordered" evidence="2">
    <location>
        <begin position="320"/>
        <end position="369"/>
    </location>
</feature>
<dbReference type="CDD" id="cd14688">
    <property type="entry name" value="bZIP_YAP"/>
    <property type="match status" value="1"/>
</dbReference>
<dbReference type="Proteomes" id="UP001147733">
    <property type="component" value="Unassembled WGS sequence"/>
</dbReference>
<feature type="compositionally biased region" description="Polar residues" evidence="2">
    <location>
        <begin position="320"/>
        <end position="346"/>
    </location>
</feature>
<evidence type="ECO:0000313" key="3">
    <source>
        <dbReference type="EMBL" id="KAJ5221844.1"/>
    </source>
</evidence>
<comment type="caution">
    <text evidence="3">The sequence shown here is derived from an EMBL/GenBank/DDBJ whole genome shotgun (WGS) entry which is preliminary data.</text>
</comment>
<feature type="compositionally biased region" description="Polar residues" evidence="2">
    <location>
        <begin position="201"/>
        <end position="218"/>
    </location>
</feature>
<evidence type="ECO:0000256" key="2">
    <source>
        <dbReference type="SAM" id="MobiDB-lite"/>
    </source>
</evidence>
<feature type="region of interest" description="Disordered" evidence="2">
    <location>
        <begin position="269"/>
        <end position="308"/>
    </location>
</feature>
<feature type="region of interest" description="Disordered" evidence="2">
    <location>
        <begin position="182"/>
        <end position="218"/>
    </location>
</feature>
<dbReference type="OrthoDB" id="3535998at2759"/>
<accession>A0A9W9NNE2</accession>
<reference evidence="3" key="1">
    <citation type="submission" date="2022-11" db="EMBL/GenBank/DDBJ databases">
        <authorList>
            <person name="Petersen C."/>
        </authorList>
    </citation>
    <scope>NUCLEOTIDE SEQUENCE</scope>
    <source>
        <strain evidence="3">IBT 23319</strain>
    </source>
</reference>
<feature type="region of interest" description="Disordered" evidence="2">
    <location>
        <begin position="43"/>
        <end position="67"/>
    </location>
</feature>
<reference evidence="3" key="2">
    <citation type="journal article" date="2023" name="IMA Fungus">
        <title>Comparative genomic study of the Penicillium genus elucidates a diverse pangenome and 15 lateral gene transfer events.</title>
        <authorList>
            <person name="Petersen C."/>
            <person name="Sorensen T."/>
            <person name="Nielsen M.R."/>
            <person name="Sondergaard T.E."/>
            <person name="Sorensen J.L."/>
            <person name="Fitzpatrick D.A."/>
            <person name="Frisvad J.C."/>
            <person name="Nielsen K.L."/>
        </authorList>
    </citation>
    <scope>NUCLEOTIDE SEQUENCE</scope>
    <source>
        <strain evidence="3">IBT 23319</strain>
    </source>
</reference>
<organism evidence="3 4">
    <name type="scientific">Penicillium citrinum</name>
    <dbReference type="NCBI Taxonomy" id="5077"/>
    <lineage>
        <taxon>Eukaryota</taxon>
        <taxon>Fungi</taxon>
        <taxon>Dikarya</taxon>
        <taxon>Ascomycota</taxon>
        <taxon>Pezizomycotina</taxon>
        <taxon>Eurotiomycetes</taxon>
        <taxon>Eurotiomycetidae</taxon>
        <taxon>Eurotiales</taxon>
        <taxon>Aspergillaceae</taxon>
        <taxon>Penicillium</taxon>
    </lineage>
</organism>
<dbReference type="PANTHER" id="PTHR37012:SF2">
    <property type="entry name" value="BZIP DOMAIN-CONTAINING PROTEIN-RELATED"/>
    <property type="match status" value="1"/>
</dbReference>
<dbReference type="SUPFAM" id="SSF57959">
    <property type="entry name" value="Leucine zipper domain"/>
    <property type="match status" value="1"/>
</dbReference>
<dbReference type="EMBL" id="JAPQKT010000009">
    <property type="protein sequence ID" value="KAJ5221844.1"/>
    <property type="molecule type" value="Genomic_DNA"/>
</dbReference>
<dbReference type="InterPro" id="IPR046347">
    <property type="entry name" value="bZIP_sf"/>
</dbReference>
<evidence type="ECO:0000256" key="1">
    <source>
        <dbReference type="SAM" id="Coils"/>
    </source>
</evidence>
<keyword evidence="4" id="KW-1185">Reference proteome</keyword>
<keyword evidence="1" id="KW-0175">Coiled coil</keyword>
<evidence type="ECO:0008006" key="5">
    <source>
        <dbReference type="Google" id="ProtNLM"/>
    </source>
</evidence>
<sequence>MLDLISPVATSVCMVPNGAFFARDDWVKKGRATVNCFEPSLAAPTSKRVMSSQEGGRRESRSGTRRVTALSAEQLERKRANDREAQRSIRQRTKEHIEQLEAQVSLLQARITEMQSRSDQLQEILQRNAALEDEVDRLKRQLAYQGHHEIPTNGDQAFPHQTEWIINEGIGRAVSNIATSGTAVPSSQFSGGPHPSPARLSRTTAAATVSSQSPHLQNWQQYTTTRPSLGEASQTGFSGRIEPYMINGRMQQGARLTPPPSIAVATPQARFHGRASRNQGSDGTSFQQVYSMDQSQRQRPDNLQLSPHSSIDHVASSFLPSQRRQGLSVPSVNDPAQSTPNPSYRTSAPPYHSPLPGQRDQPYLYPWEQ</sequence>
<evidence type="ECO:0000313" key="4">
    <source>
        <dbReference type="Proteomes" id="UP001147733"/>
    </source>
</evidence>
<protein>
    <recommendedName>
        <fullName evidence="5">BZIP domain-containing protein</fullName>
    </recommendedName>
</protein>
<name>A0A9W9NNE2_PENCI</name>